<evidence type="ECO:0000313" key="3">
    <source>
        <dbReference type="Proteomes" id="UP000294299"/>
    </source>
</evidence>
<dbReference type="RefSeq" id="WP_145987998.1">
    <property type="nucleotide sequence ID" value="NZ_LR216287.1"/>
</dbReference>
<dbReference type="Pfam" id="PF07995">
    <property type="entry name" value="GSDH"/>
    <property type="match status" value="1"/>
</dbReference>
<dbReference type="InterPro" id="IPR013320">
    <property type="entry name" value="ConA-like_dom_sf"/>
</dbReference>
<dbReference type="Gene3D" id="2.60.120.200">
    <property type="match status" value="1"/>
</dbReference>
<dbReference type="InterPro" id="IPR012938">
    <property type="entry name" value="Glc/Sorbosone_DH"/>
</dbReference>
<keyword evidence="3" id="KW-1185">Reference proteome</keyword>
<gene>
    <name evidence="2" type="ORF">NFRAN_0790</name>
</gene>
<proteinExistence type="predicted"/>
<dbReference type="GeneID" id="39420281"/>
<dbReference type="SUPFAM" id="SSF50952">
    <property type="entry name" value="Soluble quinoprotein glucose dehydrogenase"/>
    <property type="match status" value="1"/>
</dbReference>
<dbReference type="EMBL" id="LR216287">
    <property type="protein sequence ID" value="VFJ13112.1"/>
    <property type="molecule type" value="Genomic_DNA"/>
</dbReference>
<name>A0A484I8I0_9ARCH</name>
<dbReference type="SUPFAM" id="SSF49899">
    <property type="entry name" value="Concanavalin A-like lectins/glucanases"/>
    <property type="match status" value="1"/>
</dbReference>
<dbReference type="Pfam" id="PF13385">
    <property type="entry name" value="Laminin_G_3"/>
    <property type="match status" value="1"/>
</dbReference>
<sequence>MPKSNNTQYIYLTLIISFSFMLSPLFSDSYASNAISQVNESSNTKTTVFGCEPTPNPGVLHCDPFRSEFESNTTTYTSNKISDITREPIYVDGKDGKAIHFIDLYREYVEIPQSELFNSSEITVSFWMKETDRDKPHVDQNVQESPNAHVISHTNIDGDNGWYFDYNYDDQSVHFVVTDTSGGLTTSDSIPVSNASFTQIAATFDGSQIGIYRDGELLQTLSYSGNYSAAHPLPIHIGSASHCNSCNELSGNVDDVQLFNRALSEDEVKQIYLEMENGETQVSNSNSPTGLVGHWSFDNTLDDLSIHKNNAKMFTLLSSLATTPDDRILISEKNTGKIRIIQGGILLERPFAVINDSYIGWEQGLLGIVVDPDFKENHYVYLYYTSTSGEGSNPVNKVIRFTEKDNIAVNSTVIIDGLPAGIGYHSGGAMAFGPDGKLYITVGDATEEEKTQDISSLLGKVLRINKDGSIPADNPFPDSPIFTIGHRNMYGIAFDHKDGIGIVTENGDELYDEINILKKGGNYGYPTYQLPNTPPELSESNWDIKPLRAYLYPQGPTQAIYYDHDKFPSLKDNFIFGTYTGDIYGIHINETSETIDSERRILLDHYPFEAINGIAQTSDGNIFFGAHHLYMLNSISKEDDIVQELFPITITRPINIDIDKVYASINASVELQMSSTPSDSESNNTQYVKIKMPKAIINKIENVVYGSLSERENSQGIPFYVADIDAKYIEITIPLEFNVSNTRLTINSEDIGVT</sequence>
<dbReference type="Gene3D" id="2.120.10.30">
    <property type="entry name" value="TolB, C-terminal domain"/>
    <property type="match status" value="1"/>
</dbReference>
<dbReference type="PANTHER" id="PTHR19328">
    <property type="entry name" value="HEDGEHOG-INTERACTING PROTEIN"/>
    <property type="match status" value="1"/>
</dbReference>
<accession>A0A484I8I0</accession>
<reference evidence="2 3" key="1">
    <citation type="submission" date="2019-02" db="EMBL/GenBank/DDBJ databases">
        <authorList>
            <person name="Lehtovirta-Morley E L."/>
        </authorList>
    </citation>
    <scope>NUCLEOTIDE SEQUENCE [LARGE SCALE GENOMIC DNA]</scope>
    <source>
        <strain evidence="2">NFRAN1</strain>
    </source>
</reference>
<evidence type="ECO:0000313" key="2">
    <source>
        <dbReference type="EMBL" id="VFJ13112.1"/>
    </source>
</evidence>
<evidence type="ECO:0000259" key="1">
    <source>
        <dbReference type="Pfam" id="PF07995"/>
    </source>
</evidence>
<dbReference type="InterPro" id="IPR011042">
    <property type="entry name" value="6-blade_b-propeller_TolB-like"/>
</dbReference>
<dbReference type="PANTHER" id="PTHR19328:SF13">
    <property type="entry name" value="HIPL1 PROTEIN"/>
    <property type="match status" value="1"/>
</dbReference>
<dbReference type="AlphaFoldDB" id="A0A484I8I0"/>
<dbReference type="Proteomes" id="UP000294299">
    <property type="component" value="Chromosome NFRAN"/>
</dbReference>
<feature type="domain" description="Glucose/Sorbosone dehydrogenase" evidence="1">
    <location>
        <begin position="319"/>
        <end position="624"/>
    </location>
</feature>
<dbReference type="OrthoDB" id="6744at2157"/>
<dbReference type="KEGG" id="nfn:NFRAN_0790"/>
<protein>
    <recommendedName>
        <fullName evidence="1">Glucose/Sorbosone dehydrogenase domain-containing protein</fullName>
    </recommendedName>
</protein>
<dbReference type="InterPro" id="IPR011041">
    <property type="entry name" value="Quinoprot_gluc/sorb_DH_b-prop"/>
</dbReference>
<organism evidence="2 3">
    <name type="scientific">Candidatus Nitrosocosmicus franklandianus</name>
    <dbReference type="NCBI Taxonomy" id="1798806"/>
    <lineage>
        <taxon>Archaea</taxon>
        <taxon>Nitrososphaerota</taxon>
        <taxon>Nitrososphaeria</taxon>
        <taxon>Nitrososphaerales</taxon>
        <taxon>Nitrososphaeraceae</taxon>
        <taxon>Candidatus Nitrosocosmicus</taxon>
    </lineage>
</organism>